<dbReference type="AlphaFoldDB" id="A0A1G7LLB3"/>
<accession>A0A1G7LLB3</accession>
<protein>
    <submittedName>
        <fullName evidence="2">Soil-associated protein, TIGR03435 family</fullName>
    </submittedName>
</protein>
<dbReference type="Proteomes" id="UP000182427">
    <property type="component" value="Chromosome I"/>
</dbReference>
<evidence type="ECO:0000313" key="3">
    <source>
        <dbReference type="Proteomes" id="UP000182427"/>
    </source>
</evidence>
<keyword evidence="1" id="KW-0732">Signal</keyword>
<dbReference type="Pfam" id="PF12543">
    <property type="entry name" value="DUF3738"/>
    <property type="match status" value="1"/>
</dbReference>
<keyword evidence="3" id="KW-1185">Reference proteome</keyword>
<feature type="chain" id="PRO_5009241838" evidence="1">
    <location>
        <begin position="22"/>
        <end position="285"/>
    </location>
</feature>
<feature type="signal peptide" evidence="1">
    <location>
        <begin position="1"/>
        <end position="21"/>
    </location>
</feature>
<sequence>MRRAVFSQLMWIAFAGSQAFSQSSVLGTSSDYHPTMTFDVASIRESKVGNEIVHTGSSPLHASTFRMQNINLSNLVTLAYGVQYYQLSGAPSWDFETLYTVEAKSDDAADAKLAHLSDHDARLEKQHMLQVLLADRFHLQVHWESRQIPVYDLVISKPGLLKETSDDSPQINGANGKAYPPLYQRGSSMTGFELVGHGATMAMLCDTLNSQFGRPVVNQTGLSGKYDFVLPYLGRFDADRKSDDTNPVPTLDHSLQEKLGLRVKASRGDIPVVVIDQVDQHPPEN</sequence>
<reference evidence="3" key="1">
    <citation type="submission" date="2016-10" db="EMBL/GenBank/DDBJ databases">
        <authorList>
            <person name="Varghese N."/>
            <person name="Submissions S."/>
        </authorList>
    </citation>
    <scope>NUCLEOTIDE SEQUENCE [LARGE SCALE GENOMIC DNA]</scope>
    <source>
        <strain evidence="3">GAS232</strain>
    </source>
</reference>
<proteinExistence type="predicted"/>
<dbReference type="InterPro" id="IPR017801">
    <property type="entry name" value="DUF3738"/>
</dbReference>
<evidence type="ECO:0000256" key="1">
    <source>
        <dbReference type="SAM" id="SignalP"/>
    </source>
</evidence>
<dbReference type="RefSeq" id="WP_172838265.1">
    <property type="nucleotide sequence ID" value="NZ_LT629690.1"/>
</dbReference>
<evidence type="ECO:0000313" key="2">
    <source>
        <dbReference type="EMBL" id="SDF50144.1"/>
    </source>
</evidence>
<organism evidence="2 3">
    <name type="scientific">Terriglobus roseus</name>
    <dbReference type="NCBI Taxonomy" id="392734"/>
    <lineage>
        <taxon>Bacteria</taxon>
        <taxon>Pseudomonadati</taxon>
        <taxon>Acidobacteriota</taxon>
        <taxon>Terriglobia</taxon>
        <taxon>Terriglobales</taxon>
        <taxon>Acidobacteriaceae</taxon>
        <taxon>Terriglobus</taxon>
    </lineage>
</organism>
<name>A0A1G7LLB3_9BACT</name>
<gene>
    <name evidence="2" type="ORF">SAMN05444167_2566</name>
</gene>
<dbReference type="EMBL" id="LT629690">
    <property type="protein sequence ID" value="SDF50144.1"/>
    <property type="molecule type" value="Genomic_DNA"/>
</dbReference>
<dbReference type="NCBIfam" id="TIGR03435">
    <property type="entry name" value="Soli_TIGR03435"/>
    <property type="match status" value="1"/>
</dbReference>